<organism evidence="1 2">
    <name type="scientific">Rhabditophanes sp. KR3021</name>
    <dbReference type="NCBI Taxonomy" id="114890"/>
    <lineage>
        <taxon>Eukaryota</taxon>
        <taxon>Metazoa</taxon>
        <taxon>Ecdysozoa</taxon>
        <taxon>Nematoda</taxon>
        <taxon>Chromadorea</taxon>
        <taxon>Rhabditida</taxon>
        <taxon>Tylenchina</taxon>
        <taxon>Panagrolaimomorpha</taxon>
        <taxon>Strongyloidoidea</taxon>
        <taxon>Alloionematidae</taxon>
        <taxon>Rhabditophanes</taxon>
    </lineage>
</organism>
<sequence>MQLINMYLIYPFIAVAVIGFIVNLYCSLYFAFIIRISGPFSVLASFFLAANCLVLIPNLFVVPVMQFQLFSIPTFVNQRLGQIALIGYYAGYLTRFLLAINRYVAIHYYSKYGYYFSSKNVCTGIVVTSLISILMVSPASVSTVCSFEFDGLIWDYSDTPVCDVMSLAFDFWLGVTFALLIFSSDILLILRYMYIRKQGTLSMIPTTNSNNLKMELRIFFQAFLSNLYLVLMLVCFHVLEKMYATTPDTKFLLNTFLWISYHTFDGIFIGMFHNDVIKHLKSFVSQFNSYEMTQLINRNHFCQLYSAIYSSKRRI</sequence>
<dbReference type="WBParaSite" id="RSKR_0000126050.1">
    <property type="protein sequence ID" value="RSKR_0000126050.1"/>
    <property type="gene ID" value="RSKR_0000126050"/>
</dbReference>
<accession>A0AC35TJC6</accession>
<evidence type="ECO:0000313" key="1">
    <source>
        <dbReference type="Proteomes" id="UP000095286"/>
    </source>
</evidence>
<protein>
    <submittedName>
        <fullName evidence="2">7TM_GPCR_Srx domain-containing protein</fullName>
    </submittedName>
</protein>
<name>A0AC35TJC6_9BILA</name>
<dbReference type="Proteomes" id="UP000095286">
    <property type="component" value="Unplaced"/>
</dbReference>
<reference evidence="2" key="1">
    <citation type="submission" date="2016-11" db="UniProtKB">
        <authorList>
            <consortium name="WormBaseParasite"/>
        </authorList>
    </citation>
    <scope>IDENTIFICATION</scope>
    <source>
        <strain evidence="2">KR3021</strain>
    </source>
</reference>
<proteinExistence type="predicted"/>
<evidence type="ECO:0000313" key="2">
    <source>
        <dbReference type="WBParaSite" id="RSKR_0000126050.1"/>
    </source>
</evidence>